<comment type="caution">
    <text evidence="3">The sequence shown here is derived from an EMBL/GenBank/DDBJ whole genome shotgun (WGS) entry which is preliminary data.</text>
</comment>
<feature type="compositionally biased region" description="Polar residues" evidence="1">
    <location>
        <begin position="43"/>
        <end position="59"/>
    </location>
</feature>
<keyword evidence="2" id="KW-0472">Membrane</keyword>
<dbReference type="Proteomes" id="UP000324585">
    <property type="component" value="Unassembled WGS sequence"/>
</dbReference>
<keyword evidence="2" id="KW-1133">Transmembrane helix</keyword>
<dbReference type="EMBL" id="VRMN01000003">
    <property type="protein sequence ID" value="KAA8495494.1"/>
    <property type="molecule type" value="Genomic_DNA"/>
</dbReference>
<keyword evidence="4" id="KW-1185">Reference proteome</keyword>
<feature type="compositionally biased region" description="Basic and acidic residues" evidence="1">
    <location>
        <begin position="941"/>
        <end position="950"/>
    </location>
</feature>
<gene>
    <name evidence="3" type="ORF">FVE85_1649</name>
</gene>
<feature type="compositionally biased region" description="Polar residues" evidence="1">
    <location>
        <begin position="623"/>
        <end position="632"/>
    </location>
</feature>
<feature type="transmembrane region" description="Helical" evidence="2">
    <location>
        <begin position="142"/>
        <end position="167"/>
    </location>
</feature>
<feature type="transmembrane region" description="Helical" evidence="2">
    <location>
        <begin position="96"/>
        <end position="122"/>
    </location>
</feature>
<dbReference type="PANTHER" id="PTHR46345:SF8">
    <property type="entry name" value="FORMIN 3, ISOFORM B"/>
    <property type="match status" value="1"/>
</dbReference>
<feature type="compositionally biased region" description="Basic and acidic residues" evidence="1">
    <location>
        <begin position="745"/>
        <end position="754"/>
    </location>
</feature>
<feature type="compositionally biased region" description="Basic and acidic residues" evidence="1">
    <location>
        <begin position="765"/>
        <end position="774"/>
    </location>
</feature>
<dbReference type="AlphaFoldDB" id="A0A5J4YXU1"/>
<feature type="transmembrane region" description="Helical" evidence="2">
    <location>
        <begin position="219"/>
        <end position="239"/>
    </location>
</feature>
<protein>
    <submittedName>
        <fullName evidence="3">Uncharacterized protein</fullName>
    </submittedName>
</protein>
<evidence type="ECO:0000313" key="4">
    <source>
        <dbReference type="Proteomes" id="UP000324585"/>
    </source>
</evidence>
<dbReference type="PANTHER" id="PTHR46345">
    <property type="entry name" value="INVERTED FORMIN-2"/>
    <property type="match status" value="1"/>
</dbReference>
<feature type="compositionally biased region" description="Polar residues" evidence="1">
    <location>
        <begin position="586"/>
        <end position="603"/>
    </location>
</feature>
<feature type="transmembrane region" description="Helical" evidence="2">
    <location>
        <begin position="340"/>
        <end position="357"/>
    </location>
</feature>
<dbReference type="OrthoDB" id="12813at2759"/>
<evidence type="ECO:0000256" key="1">
    <source>
        <dbReference type="SAM" id="MobiDB-lite"/>
    </source>
</evidence>
<reference evidence="4" key="1">
    <citation type="journal article" date="2019" name="Nat. Commun.">
        <title>Expansion of phycobilisome linker gene families in mesophilic red algae.</title>
        <authorList>
            <person name="Lee J."/>
            <person name="Kim D."/>
            <person name="Bhattacharya D."/>
            <person name="Yoon H.S."/>
        </authorList>
    </citation>
    <scope>NUCLEOTIDE SEQUENCE [LARGE SCALE GENOMIC DNA]</scope>
    <source>
        <strain evidence="4">CCMP 1328</strain>
    </source>
</reference>
<name>A0A5J4YXU1_PORPP</name>
<dbReference type="InterPro" id="IPR018723">
    <property type="entry name" value="DUF2254_membrane"/>
</dbReference>
<feature type="region of interest" description="Disordered" evidence="1">
    <location>
        <begin position="35"/>
        <end position="66"/>
    </location>
</feature>
<dbReference type="Pfam" id="PF10011">
    <property type="entry name" value="DUF2254"/>
    <property type="match status" value="1"/>
</dbReference>
<evidence type="ECO:0000313" key="3">
    <source>
        <dbReference type="EMBL" id="KAA8495494.1"/>
    </source>
</evidence>
<dbReference type="OMA" id="TQIKQTE"/>
<feature type="region of interest" description="Disordered" evidence="1">
    <location>
        <begin position="563"/>
        <end position="774"/>
    </location>
</feature>
<feature type="compositionally biased region" description="Basic and acidic residues" evidence="1">
    <location>
        <begin position="986"/>
        <end position="1033"/>
    </location>
</feature>
<feature type="compositionally biased region" description="Basic and acidic residues" evidence="1">
    <location>
        <begin position="849"/>
        <end position="865"/>
    </location>
</feature>
<feature type="compositionally biased region" description="Basic and acidic residues" evidence="1">
    <location>
        <begin position="633"/>
        <end position="660"/>
    </location>
</feature>
<feature type="compositionally biased region" description="Low complexity" evidence="1">
    <location>
        <begin position="563"/>
        <end position="576"/>
    </location>
</feature>
<feature type="compositionally biased region" description="Basic and acidic residues" evidence="1">
    <location>
        <begin position="810"/>
        <end position="825"/>
    </location>
</feature>
<feature type="compositionally biased region" description="Basic and acidic residues" evidence="1">
    <location>
        <begin position="1045"/>
        <end position="1055"/>
    </location>
</feature>
<organism evidence="3 4">
    <name type="scientific">Porphyridium purpureum</name>
    <name type="common">Red alga</name>
    <name type="synonym">Porphyridium cruentum</name>
    <dbReference type="NCBI Taxonomy" id="35688"/>
    <lineage>
        <taxon>Eukaryota</taxon>
        <taxon>Rhodophyta</taxon>
        <taxon>Bangiophyceae</taxon>
        <taxon>Porphyridiales</taxon>
        <taxon>Porphyridiaceae</taxon>
        <taxon>Porphyridium</taxon>
    </lineage>
</organism>
<feature type="transmembrane region" description="Helical" evidence="2">
    <location>
        <begin position="188"/>
        <end position="207"/>
    </location>
</feature>
<evidence type="ECO:0000256" key="2">
    <source>
        <dbReference type="SAM" id="Phobius"/>
    </source>
</evidence>
<feature type="compositionally biased region" description="Basic and acidic residues" evidence="1">
    <location>
        <begin position="832"/>
        <end position="842"/>
    </location>
</feature>
<feature type="region of interest" description="Disordered" evidence="1">
    <location>
        <begin position="796"/>
        <end position="1055"/>
    </location>
</feature>
<accession>A0A5J4YXU1</accession>
<proteinExistence type="predicted"/>
<feature type="compositionally biased region" description="Low complexity" evidence="1">
    <location>
        <begin position="905"/>
        <end position="920"/>
    </location>
</feature>
<sequence>MENDAVKRTLTKKETWEAGFRAELYGTGNPLAAARREGAVESEQGSNARLHGSAQTQCRDSVDTDEASSKQRKASVWRARVTLWLTRALEYFENSLWTLPIISITVNFIVGALIASVGEGNIQTGNGYKWWFNGTADDALTIFTYVGGFVISLTGTVFSLCIVAFQVAGVTYSARLLTGLMSRRPTKIVLCIFLGTFAYSYAGVMCTQTDTEMPFVPSVAVNVMVIHVVAVVLGLVYYLHYVVTSMNVSVLMDNVATDTLATIPQIHDSLNKLTMFEQDLERSEKHGPYQLDEIIGLPMVPPGALQIVSEKSGYLRSVSEVYLTRMANASGFVIRLRPRIGEYITFGTLMAWLWFPGKSTEALSRSYRRRLEKDVRACFRYGFNRSILQDVEFGLHQITDVALKALSPGVNDPTTATEALDRHERLLSDIAARRCDPRIIRAKHGDFRVLVAIPRPSFNALIDSVAHPLRKYGVPDVYVARRLQYMLGAVGRRVNQEVALVQGAKKMRLSSRIQRVEYHLSLVLDEAKRKHGENSAEFEAITYATEHAFFLIHSGKTEIVRSYSGMSHSHSSNNGDSPRDMEEDPQTNFDGNDMQSPNSTAGSGRSGGDVPAEVRIQEEKEQAQQPATTFEDIQQRKQDQDTTRSEDESEKDNNKKKPDDAISPGSSTDEKGSQSERLRGADTLESRAAKSKESEADRDSAQKDLAVVVAQDEAKEQEAQPALALSDTRERSTGDGEKSQNGSGSRHEEGRHGEGQLQSGSFSGRDQDVSKLGSEEHVHKAFRVRDLLTPALAFAKGHSDSSAASAPAELESRASPDSSLLHEFDGPGITFEDIKEQERRAESSAPVLEQEHEASSEDRRMKEKGTGGTSHSSGPARQTSNSTKASSGDEFSENIKRKRSAQKGAATVTSSSAESASDSETPAHEEKIMAKYSRADSSGSESERDKEHGGKDRKKSKKAAEKMNKKNKTIKSAESKSDTGSETSANEERIVTKDSRADSSRSESKADKEHGDKNREKSKKAVETEGRKSRSVESESESSSEASVDEEKIMSKYKS</sequence>
<keyword evidence="2" id="KW-0812">Transmembrane</keyword>
<feature type="compositionally biased region" description="Polar residues" evidence="1">
    <location>
        <begin position="869"/>
        <end position="886"/>
    </location>
</feature>
<feature type="compositionally biased region" description="Basic and acidic residues" evidence="1">
    <location>
        <begin position="668"/>
        <end position="702"/>
    </location>
</feature>
<feature type="compositionally biased region" description="Basic and acidic residues" evidence="1">
    <location>
        <begin position="727"/>
        <end position="738"/>
    </location>
</feature>